<evidence type="ECO:0000313" key="2">
    <source>
        <dbReference type="EMBL" id="GBG70201.1"/>
    </source>
</evidence>
<dbReference type="Proteomes" id="UP000265515">
    <property type="component" value="Unassembled WGS sequence"/>
</dbReference>
<feature type="region of interest" description="Disordered" evidence="1">
    <location>
        <begin position="383"/>
        <end position="432"/>
    </location>
</feature>
<feature type="region of interest" description="Disordered" evidence="1">
    <location>
        <begin position="476"/>
        <end position="502"/>
    </location>
</feature>
<dbReference type="EMBL" id="BFEA01000126">
    <property type="protein sequence ID" value="GBG70201.1"/>
    <property type="molecule type" value="Genomic_DNA"/>
</dbReference>
<gene>
    <name evidence="2" type="ORF">CBR_g6333</name>
</gene>
<evidence type="ECO:0008006" key="4">
    <source>
        <dbReference type="Google" id="ProtNLM"/>
    </source>
</evidence>
<feature type="compositionally biased region" description="Basic and acidic residues" evidence="1">
    <location>
        <begin position="487"/>
        <end position="496"/>
    </location>
</feature>
<feature type="region of interest" description="Disordered" evidence="1">
    <location>
        <begin position="153"/>
        <end position="176"/>
    </location>
</feature>
<sequence>MTLYASSSFWVLHGIELAHGHGSLLARPLRVAEEATAKWTNDRIQEGEEQVETRVEVKHAEEFVLPLAPLRVVLPEFLVEACFGGQARVETAAEAAVKWRFPEDEVECRLGKGPEQPAEVASTQGELSGIQRQVGMLEERLARLEEVRHGERRTFKEAPKGPAEQGEAEVREDHQESLLHKKTPRGQVCTLERDEEEGVVEIKEERESSMALLVIAPEPKGRPIDKEAPSAAGRERQRSTWWLEHWAEVVCDRWGKIGRAPQGGQEKGVMGEKGKPESPKLTKAQRKARNRAQEGQGAKRGQCSGRMGATPQKVEGGVAHERPPSVEHAPYGQREPCGQVEPRPMYDPYVPWVQGSWLGPQMNMMPPRPHAVRVQPALRVRPLRPPIPQGAQGQVAGGRGQKRKAEKGCRDEGHEKGECGGGKGGSGGRKADWGKDVCRHCAKEGHIMKFCRERRADEASGLIRTDIEGRVFDRTGEYIDPTIPGGTRKEALRRDGTSNTAS</sequence>
<name>A0A388KJH3_CHABU</name>
<dbReference type="AlphaFoldDB" id="A0A388KJH3"/>
<keyword evidence="3" id="KW-1185">Reference proteome</keyword>
<feature type="compositionally biased region" description="Basic and acidic residues" evidence="1">
    <location>
        <begin position="269"/>
        <end position="280"/>
    </location>
</feature>
<feature type="compositionally biased region" description="Basic and acidic residues" evidence="1">
    <location>
        <begin position="406"/>
        <end position="418"/>
    </location>
</feature>
<reference evidence="2 3" key="1">
    <citation type="journal article" date="2018" name="Cell">
        <title>The Chara Genome: Secondary Complexity and Implications for Plant Terrestrialization.</title>
        <authorList>
            <person name="Nishiyama T."/>
            <person name="Sakayama H."/>
            <person name="Vries J.D."/>
            <person name="Buschmann H."/>
            <person name="Saint-Marcoux D."/>
            <person name="Ullrich K.K."/>
            <person name="Haas F.B."/>
            <person name="Vanderstraeten L."/>
            <person name="Becker D."/>
            <person name="Lang D."/>
            <person name="Vosolsobe S."/>
            <person name="Rombauts S."/>
            <person name="Wilhelmsson P.K.I."/>
            <person name="Janitza P."/>
            <person name="Kern R."/>
            <person name="Heyl A."/>
            <person name="Rumpler F."/>
            <person name="Villalobos L.I.A.C."/>
            <person name="Clay J.M."/>
            <person name="Skokan R."/>
            <person name="Toyoda A."/>
            <person name="Suzuki Y."/>
            <person name="Kagoshima H."/>
            <person name="Schijlen E."/>
            <person name="Tajeshwar N."/>
            <person name="Catarino B."/>
            <person name="Hetherington A.J."/>
            <person name="Saltykova A."/>
            <person name="Bonnot C."/>
            <person name="Breuninger H."/>
            <person name="Symeonidi A."/>
            <person name="Radhakrishnan G.V."/>
            <person name="Van Nieuwerburgh F."/>
            <person name="Deforce D."/>
            <person name="Chang C."/>
            <person name="Karol K.G."/>
            <person name="Hedrich R."/>
            <person name="Ulvskov P."/>
            <person name="Glockner G."/>
            <person name="Delwiche C.F."/>
            <person name="Petrasek J."/>
            <person name="Van de Peer Y."/>
            <person name="Friml J."/>
            <person name="Beilby M."/>
            <person name="Dolan L."/>
            <person name="Kohara Y."/>
            <person name="Sugano S."/>
            <person name="Fujiyama A."/>
            <person name="Delaux P.-M."/>
            <person name="Quint M."/>
            <person name="TheiBen G."/>
            <person name="Hagemann M."/>
            <person name="Harholt J."/>
            <person name="Dunand C."/>
            <person name="Zachgo S."/>
            <person name="Langdale J."/>
            <person name="Maumus F."/>
            <person name="Straeten D.V.D."/>
            <person name="Gould S.B."/>
            <person name="Rensing S.A."/>
        </authorList>
    </citation>
    <scope>NUCLEOTIDE SEQUENCE [LARGE SCALE GENOMIC DNA]</scope>
    <source>
        <strain evidence="2 3">S276</strain>
    </source>
</reference>
<dbReference type="Gramene" id="GBG70201">
    <property type="protein sequence ID" value="GBG70201"/>
    <property type="gene ID" value="CBR_g6333"/>
</dbReference>
<evidence type="ECO:0000256" key="1">
    <source>
        <dbReference type="SAM" id="MobiDB-lite"/>
    </source>
</evidence>
<proteinExistence type="predicted"/>
<accession>A0A388KJH3</accession>
<protein>
    <recommendedName>
        <fullName evidence="4">CCHC-type domain-containing protein</fullName>
    </recommendedName>
</protein>
<comment type="caution">
    <text evidence="2">The sequence shown here is derived from an EMBL/GenBank/DDBJ whole genome shotgun (WGS) entry which is preliminary data.</text>
</comment>
<evidence type="ECO:0000313" key="3">
    <source>
        <dbReference type="Proteomes" id="UP000265515"/>
    </source>
</evidence>
<organism evidence="2 3">
    <name type="scientific">Chara braunii</name>
    <name type="common">Braun's stonewort</name>
    <dbReference type="NCBI Taxonomy" id="69332"/>
    <lineage>
        <taxon>Eukaryota</taxon>
        <taxon>Viridiplantae</taxon>
        <taxon>Streptophyta</taxon>
        <taxon>Charophyceae</taxon>
        <taxon>Charales</taxon>
        <taxon>Characeae</taxon>
        <taxon>Chara</taxon>
    </lineage>
</organism>
<feature type="region of interest" description="Disordered" evidence="1">
    <location>
        <begin position="257"/>
        <end position="334"/>
    </location>
</feature>
<feature type="compositionally biased region" description="Gly residues" evidence="1">
    <location>
        <begin position="419"/>
        <end position="428"/>
    </location>
</feature>